<dbReference type="Pfam" id="PF00112">
    <property type="entry name" value="Peptidase_C1"/>
    <property type="match status" value="1"/>
</dbReference>
<comment type="similarity">
    <text evidence="1">Belongs to the peptidase C1 family.</text>
</comment>
<evidence type="ECO:0000313" key="10">
    <source>
        <dbReference type="EMBL" id="RZC33659.1"/>
    </source>
</evidence>
<dbReference type="PRINTS" id="PR00705">
    <property type="entry name" value="PAPAIN"/>
</dbReference>
<evidence type="ECO:0000256" key="3">
    <source>
        <dbReference type="ARBA" id="ARBA00022801"/>
    </source>
</evidence>
<dbReference type="AlphaFoldDB" id="A0A482VMI7"/>
<evidence type="ECO:0000313" key="11">
    <source>
        <dbReference type="Proteomes" id="UP000292052"/>
    </source>
</evidence>
<dbReference type="FunFam" id="3.90.70.10:FF:000006">
    <property type="entry name" value="Cathepsin S"/>
    <property type="match status" value="1"/>
</dbReference>
<dbReference type="Gene3D" id="3.90.70.10">
    <property type="entry name" value="Cysteine proteinases"/>
    <property type="match status" value="1"/>
</dbReference>
<keyword evidence="6" id="KW-1015">Disulfide bond</keyword>
<feature type="domain" description="Peptidase C1A papain C-terminal" evidence="8">
    <location>
        <begin position="117"/>
        <end position="339"/>
    </location>
</feature>
<dbReference type="STRING" id="1661398.A0A482VMI7"/>
<dbReference type="InterPro" id="IPR039417">
    <property type="entry name" value="Peptidase_C1A_papain-like"/>
</dbReference>
<dbReference type="InterPro" id="IPR000169">
    <property type="entry name" value="Pept_cys_AS"/>
</dbReference>
<organism evidence="10 11">
    <name type="scientific">Asbolus verrucosus</name>
    <name type="common">Desert ironclad beetle</name>
    <dbReference type="NCBI Taxonomy" id="1661398"/>
    <lineage>
        <taxon>Eukaryota</taxon>
        <taxon>Metazoa</taxon>
        <taxon>Ecdysozoa</taxon>
        <taxon>Arthropoda</taxon>
        <taxon>Hexapoda</taxon>
        <taxon>Insecta</taxon>
        <taxon>Pterygota</taxon>
        <taxon>Neoptera</taxon>
        <taxon>Endopterygota</taxon>
        <taxon>Coleoptera</taxon>
        <taxon>Polyphaga</taxon>
        <taxon>Cucujiformia</taxon>
        <taxon>Tenebrionidae</taxon>
        <taxon>Pimeliinae</taxon>
        <taxon>Asbolus</taxon>
    </lineage>
</organism>
<keyword evidence="4" id="KW-0788">Thiol protease</keyword>
<evidence type="ECO:0000256" key="4">
    <source>
        <dbReference type="ARBA" id="ARBA00022807"/>
    </source>
</evidence>
<dbReference type="GO" id="GO:0006508">
    <property type="term" value="P:proteolysis"/>
    <property type="evidence" value="ECO:0007669"/>
    <property type="project" value="UniProtKB-KW"/>
</dbReference>
<dbReference type="CDD" id="cd02248">
    <property type="entry name" value="Peptidase_C1A"/>
    <property type="match status" value="1"/>
</dbReference>
<evidence type="ECO:0000259" key="9">
    <source>
        <dbReference type="SMART" id="SM00848"/>
    </source>
</evidence>
<dbReference type="Proteomes" id="UP000292052">
    <property type="component" value="Unassembled WGS sequence"/>
</dbReference>
<sequence length="342" mass="39095">MDFLAFFLLFSSISVFSCEDTGSEVWATFKVGTPTNLQTTYNKIYKSTKEEKFRKEIFLKNLQKIEDHNRKYYQNLVTYTMKVNHFADRTDKELYPLRKVTEKSRTKISKPIPKTDAPESIDWRDFGVITPIVDQAYCESCWAFAVVAAIEAHVGIYLGRKNETLSQQNLVDCVNPTFECHQDMESHATLEDSYRYIIDNGGIDTAESYPYEAMTGNGCRFNPNTVGAKVQDYVTINEGDEDALKTVVGTIGPVSVIISTDFTFIMYSNGVYYKENCTYDTRLPYNHAVTVIGYGSENGEDYWLVRNEWGHYFGDDGYIKMARNRDNHCGIATYASYPIVVN</sequence>
<evidence type="ECO:0000256" key="2">
    <source>
        <dbReference type="ARBA" id="ARBA00022670"/>
    </source>
</evidence>
<keyword evidence="2" id="KW-0645">Protease</keyword>
<name>A0A482VMI7_ASBVE</name>
<dbReference type="SMART" id="SM00645">
    <property type="entry name" value="Pept_C1"/>
    <property type="match status" value="1"/>
</dbReference>
<evidence type="ECO:0000256" key="7">
    <source>
        <dbReference type="SAM" id="SignalP"/>
    </source>
</evidence>
<dbReference type="InterPro" id="IPR000668">
    <property type="entry name" value="Peptidase_C1A_C"/>
</dbReference>
<evidence type="ECO:0000256" key="6">
    <source>
        <dbReference type="ARBA" id="ARBA00023157"/>
    </source>
</evidence>
<feature type="signal peptide" evidence="7">
    <location>
        <begin position="1"/>
        <end position="18"/>
    </location>
</feature>
<gene>
    <name evidence="10" type="ORF">BDFB_002599</name>
</gene>
<dbReference type="OrthoDB" id="10253408at2759"/>
<keyword evidence="3" id="KW-0378">Hydrolase</keyword>
<dbReference type="SUPFAM" id="SSF54001">
    <property type="entry name" value="Cysteine proteinases"/>
    <property type="match status" value="1"/>
</dbReference>
<evidence type="ECO:0000259" key="8">
    <source>
        <dbReference type="SMART" id="SM00645"/>
    </source>
</evidence>
<keyword evidence="11" id="KW-1185">Reference proteome</keyword>
<proteinExistence type="inferred from homology"/>
<dbReference type="PROSITE" id="PS00139">
    <property type="entry name" value="THIOL_PROTEASE_CYS"/>
    <property type="match status" value="1"/>
</dbReference>
<feature type="chain" id="PRO_5019837437" evidence="7">
    <location>
        <begin position="19"/>
        <end position="342"/>
    </location>
</feature>
<dbReference type="Pfam" id="PF08246">
    <property type="entry name" value="Inhibitor_I29"/>
    <property type="match status" value="1"/>
</dbReference>
<protein>
    <submittedName>
        <fullName evidence="10">Peptidase C1 and/or Inhibitor I29 domain containing protein</fullName>
    </submittedName>
</protein>
<dbReference type="InterPro" id="IPR013128">
    <property type="entry name" value="Peptidase_C1A"/>
</dbReference>
<dbReference type="EMBL" id="QDEB01087110">
    <property type="protein sequence ID" value="RZC33659.1"/>
    <property type="molecule type" value="Genomic_DNA"/>
</dbReference>
<comment type="caution">
    <text evidence="10">The sequence shown here is derived from an EMBL/GenBank/DDBJ whole genome shotgun (WGS) entry which is preliminary data.</text>
</comment>
<dbReference type="InterPro" id="IPR013201">
    <property type="entry name" value="Prot_inhib_I29"/>
</dbReference>
<evidence type="ECO:0000256" key="5">
    <source>
        <dbReference type="ARBA" id="ARBA00023145"/>
    </source>
</evidence>
<dbReference type="GO" id="GO:0008234">
    <property type="term" value="F:cysteine-type peptidase activity"/>
    <property type="evidence" value="ECO:0007669"/>
    <property type="project" value="UniProtKB-KW"/>
</dbReference>
<dbReference type="PANTHER" id="PTHR12411">
    <property type="entry name" value="CYSTEINE PROTEASE FAMILY C1-RELATED"/>
    <property type="match status" value="1"/>
</dbReference>
<accession>A0A482VMI7</accession>
<keyword evidence="7" id="KW-0732">Signal</keyword>
<evidence type="ECO:0000256" key="1">
    <source>
        <dbReference type="ARBA" id="ARBA00008455"/>
    </source>
</evidence>
<keyword evidence="5" id="KW-0865">Zymogen</keyword>
<feature type="domain" description="Cathepsin propeptide inhibitor" evidence="9">
    <location>
        <begin position="26"/>
        <end position="94"/>
    </location>
</feature>
<dbReference type="InterPro" id="IPR038765">
    <property type="entry name" value="Papain-like_cys_pep_sf"/>
</dbReference>
<reference evidence="10 11" key="1">
    <citation type="submission" date="2017-03" db="EMBL/GenBank/DDBJ databases">
        <title>Genome of the blue death feigning beetle - Asbolus verrucosus.</title>
        <authorList>
            <person name="Rider S.D."/>
        </authorList>
    </citation>
    <scope>NUCLEOTIDE SEQUENCE [LARGE SCALE GENOMIC DNA]</scope>
    <source>
        <strain evidence="10">Butters</strain>
        <tissue evidence="10">Head and leg muscle</tissue>
    </source>
</reference>
<dbReference type="SMART" id="SM00848">
    <property type="entry name" value="Inhibitor_I29"/>
    <property type="match status" value="1"/>
</dbReference>